<gene>
    <name evidence="2" type="ORF">PSSA1_v1c6750</name>
</gene>
<protein>
    <recommendedName>
        <fullName evidence="4">Phase variable surface lipoprotein</fullName>
    </recommendedName>
</protein>
<dbReference type="Proteomes" id="UP000283896">
    <property type="component" value="Unassembled WGS sequence"/>
</dbReference>
<dbReference type="EMBL" id="MPBG01000014">
    <property type="protein sequence ID" value="RMI87618.1"/>
    <property type="molecule type" value="Genomic_DNA"/>
</dbReference>
<feature type="region of interest" description="Disordered" evidence="1">
    <location>
        <begin position="83"/>
        <end position="106"/>
    </location>
</feature>
<dbReference type="OrthoDB" id="385916at2"/>
<sequence length="215" mass="25521">MKNDTNQEIRIGGWETKSTPNDLEQIKNFLQTIKQELLNITIVSHSKKKNTYQQANYRPKNQTLFVDPQILEEIKKYRIEIIKTQPPENDNNNPTPTNPTTHLKSQNNTLKTHFPIFQINYHNKQKDYIKELIGKIDVNKLETLQLYQLDAQKLDKYNNPIKTNYKKGLNIIYYREEDLKHIKSFLTKTKQGYRVKKLRSGYLSNLNKKETKINK</sequence>
<organism evidence="2 3">
    <name type="scientific">Candidatus Phytoplasma solani</name>
    <dbReference type="NCBI Taxonomy" id="69896"/>
    <lineage>
        <taxon>Bacteria</taxon>
        <taxon>Bacillati</taxon>
        <taxon>Mycoplasmatota</taxon>
        <taxon>Mollicutes</taxon>
        <taxon>Acholeplasmatales</taxon>
        <taxon>Acholeplasmataceae</taxon>
        <taxon>Candidatus Phytoplasma</taxon>
        <taxon>16SrXII (Stolbur group)</taxon>
    </lineage>
</organism>
<feature type="compositionally biased region" description="Low complexity" evidence="1">
    <location>
        <begin position="83"/>
        <end position="101"/>
    </location>
</feature>
<evidence type="ECO:0000256" key="1">
    <source>
        <dbReference type="SAM" id="MobiDB-lite"/>
    </source>
</evidence>
<keyword evidence="3" id="KW-1185">Reference proteome</keyword>
<dbReference type="AlphaFoldDB" id="A0A421NUB3"/>
<comment type="caution">
    <text evidence="2">The sequence shown here is derived from an EMBL/GenBank/DDBJ whole genome shotgun (WGS) entry which is preliminary data.</text>
</comment>
<accession>A0A421NUB3</accession>
<reference evidence="3" key="1">
    <citation type="submission" date="2016-11" db="EMBL/GenBank/DDBJ databases">
        <title>Genome sequence of Candidatus Phytoplasma solani strain SA-1.</title>
        <authorList>
            <person name="Haryono M."/>
            <person name="Samarzija I."/>
            <person name="Seruga Music M."/>
            <person name="Hogenhout S."/>
            <person name="Kuo C.-H."/>
        </authorList>
    </citation>
    <scope>NUCLEOTIDE SEQUENCE [LARGE SCALE GENOMIC DNA]</scope>
    <source>
        <strain evidence="3">SA-1</strain>
    </source>
</reference>
<evidence type="ECO:0000313" key="2">
    <source>
        <dbReference type="EMBL" id="RMI87618.1"/>
    </source>
</evidence>
<evidence type="ECO:0000313" key="3">
    <source>
        <dbReference type="Proteomes" id="UP000283896"/>
    </source>
</evidence>
<evidence type="ECO:0008006" key="4">
    <source>
        <dbReference type="Google" id="ProtNLM"/>
    </source>
</evidence>
<name>A0A421NUB3_9MOLU</name>
<dbReference type="RefSeq" id="WP_122225659.1">
    <property type="nucleotide sequence ID" value="NZ_MPBG01000014.1"/>
</dbReference>
<proteinExistence type="predicted"/>